<dbReference type="InterPro" id="IPR051465">
    <property type="entry name" value="Cell_Envelope_Struct_Comp"/>
</dbReference>
<feature type="compositionally biased region" description="Gly residues" evidence="1">
    <location>
        <begin position="923"/>
        <end position="940"/>
    </location>
</feature>
<dbReference type="RefSeq" id="WP_076298149.1">
    <property type="nucleotide sequence ID" value="NZ_MPTD01000002.1"/>
</dbReference>
<dbReference type="PANTHER" id="PTHR43308">
    <property type="entry name" value="OUTER MEMBRANE PROTEIN ALPHA-RELATED"/>
    <property type="match status" value="1"/>
</dbReference>
<proteinExistence type="predicted"/>
<keyword evidence="4" id="KW-1185">Reference proteome</keyword>
<dbReference type="EMBL" id="MPTD01000002">
    <property type="protein sequence ID" value="OMD54999.1"/>
    <property type="molecule type" value="Genomic_DNA"/>
</dbReference>
<feature type="domain" description="SLH" evidence="2">
    <location>
        <begin position="1182"/>
        <end position="1242"/>
    </location>
</feature>
<dbReference type="InterPro" id="IPR015943">
    <property type="entry name" value="WD40/YVTN_repeat-like_dom_sf"/>
</dbReference>
<evidence type="ECO:0000313" key="4">
    <source>
        <dbReference type="Proteomes" id="UP000187313"/>
    </source>
</evidence>
<evidence type="ECO:0000259" key="2">
    <source>
        <dbReference type="PROSITE" id="PS51272"/>
    </source>
</evidence>
<organism evidence="3 4">
    <name type="scientific">Paenibacillus odorifer</name>
    <dbReference type="NCBI Taxonomy" id="189426"/>
    <lineage>
        <taxon>Bacteria</taxon>
        <taxon>Bacillati</taxon>
        <taxon>Bacillota</taxon>
        <taxon>Bacilli</taxon>
        <taxon>Bacillales</taxon>
        <taxon>Paenibacillaceae</taxon>
        <taxon>Paenibacillus</taxon>
    </lineage>
</organism>
<dbReference type="InterPro" id="IPR001119">
    <property type="entry name" value="SLH_dom"/>
</dbReference>
<dbReference type="PANTHER" id="PTHR43308:SF5">
    <property type="entry name" value="S-LAYER PROTEIN _ PEPTIDOGLYCAN ENDO-BETA-N-ACETYLGLUCOSAMINIDASE"/>
    <property type="match status" value="1"/>
</dbReference>
<dbReference type="Pfam" id="PF00395">
    <property type="entry name" value="SLH"/>
    <property type="match status" value="2"/>
</dbReference>
<reference evidence="3 4" key="1">
    <citation type="submission" date="2016-10" db="EMBL/GenBank/DDBJ databases">
        <title>Paenibacillus species isolates.</title>
        <authorList>
            <person name="Beno S.M."/>
        </authorList>
    </citation>
    <scope>NUCLEOTIDE SEQUENCE [LARGE SCALE GENOMIC DNA]</scope>
    <source>
        <strain evidence="3 4">FSL R5-0923</strain>
    </source>
</reference>
<name>A0ABX3HUG0_9BACL</name>
<protein>
    <recommendedName>
        <fullName evidence="2">SLH domain-containing protein</fullName>
    </recommendedName>
</protein>
<dbReference type="Proteomes" id="UP000187313">
    <property type="component" value="Unassembled WGS sequence"/>
</dbReference>
<feature type="domain" description="SLH" evidence="2">
    <location>
        <begin position="1243"/>
        <end position="1306"/>
    </location>
</feature>
<dbReference type="Gene3D" id="2.130.10.10">
    <property type="entry name" value="YVTN repeat-like/Quinoprotein amine dehydrogenase"/>
    <property type="match status" value="1"/>
</dbReference>
<dbReference type="PROSITE" id="PS51272">
    <property type="entry name" value="SLH"/>
    <property type="match status" value="2"/>
</dbReference>
<comment type="caution">
    <text evidence="3">The sequence shown here is derived from an EMBL/GenBank/DDBJ whole genome shotgun (WGS) entry which is preliminary data.</text>
</comment>
<gene>
    <name evidence="3" type="ORF">BSK51_02795</name>
</gene>
<feature type="region of interest" description="Disordered" evidence="1">
    <location>
        <begin position="917"/>
        <end position="940"/>
    </location>
</feature>
<accession>A0ABX3HUG0</accession>
<evidence type="ECO:0000256" key="1">
    <source>
        <dbReference type="SAM" id="MobiDB-lite"/>
    </source>
</evidence>
<sequence length="1369" mass="148900">MKKGKNYFILLLLFILLFNSLGVGVPTASADSSAVPLELSLPANLTDWVMDEEAGYIYAISSADNNLYFIRLSDLKIEKTLNVGSNPSYLARDGQSLQIALSGATMIKTVDLSTQQISNTIITTGIPNSVAATSKYLFYGTSNGVYKYDKSNQTNSLLFRNFLYNGVALAVDESSNMLFVGEISSYAGITAVDIKTGAVLSQDIDDDMEIGGNSISLQHIFVDDQSVYFGGHQFNKRNLLETTGTYSRTNGDYTYLEAVILDVSDTYVLTTQGVYDKETYTPLALFPSDKRFALLDSNGQAYLAGESNWFDNAKSITRIGLTIPSRPTSLLTTDAYSIRSNQAITDWTTTDNSPYIYAIMASTNELVTISKADMRDVKKMFIGSNPSKIKILNNKLYILFKGENNINIMDLQNGIPSDAAVSKITTKHYPLDVYPDNNNRILYYGGTFGGGISVTSAVYTSVTDTVYEKETGINRSSTYLLLPDQHILYGGDTFSLYKYNSDNFDVIERKDVQSGSYDAKLFLDEGSLYFGNRRMDANQTSTLYGTYAEQIIYARGSLVFSNSAVYDRDSFTKLYDLLMFNQHTYVDADHTIFVSDAGRLYKFNNLQEMQAIMNEGRQPSNAIFVDENLTLGAIDGYLSFESPANQDGITNYTAYYLDQNGNKLKQIGIYKKTELSTDSLLVYEISHSTLPAGAVSIGVYPVVRFVDYGSERTLDVHTTAPIYDAPSYLPVDFSVTDTNPDINKFSGTVTWKSGIAELPGVRYSLYFINEEGELGDAIAVVNGGQKSYSLTISERNVPVEALAIGIFMENDDFISPFYSRSILEDKVTPDILVSSITIHKYQVQADNIVVNNLVAGDIVRVYNERLTRLLGYGVVDPNKTAITITISNVGNPGEKLLITRQSAKKIESMGTLVVVPPITNDSGGNGTGGGGTGGGGAGGGGAGGGGTGGGGTGGGGSTGAVPNDSAKVVTTIKENTDGTKSSMTEVATAFISKTINDPEFKKNPVIIIKADEKTPTQSSQFQIDLSLLTSINNNSKDAVLILESSSGKIQLPVNSLFLAVSGNSGSGQSVIITIAQAASDYKAKLTTQLSGSTSVTLGGPVEYEVKLIGSGQDRILSNFSSYVGHVMNFNVAQDANAVYTGLTYDSVTQTYVPVPTIWEWKDGVLQVTIKRKGNSVYTVVQNHTQFNDLNNSNPFKNSILALANRSVINGYSDGSFKAESVVTRAEFATMLNRALGILPKLEASRSFKDVKEGAWYVSQVNAAIDAGLINGFTDGTFRPNQEITHQEMIVMLVNALKYGEMNTTINKTSSTALPIKLPDWVKPYYVIALDNGILPTDGPFQFQLGKKTERQESAMLLFQLMKILKLTNA</sequence>
<dbReference type="InterPro" id="IPR011044">
    <property type="entry name" value="Quino_amine_DH_bsu"/>
</dbReference>
<dbReference type="SUPFAM" id="SSF50969">
    <property type="entry name" value="YVTN repeat-like/Quinoprotein amine dehydrogenase"/>
    <property type="match status" value="2"/>
</dbReference>
<evidence type="ECO:0000313" key="3">
    <source>
        <dbReference type="EMBL" id="OMD54999.1"/>
    </source>
</evidence>